<comment type="caution">
    <text evidence="1">The sequence shown here is derived from an EMBL/GenBank/DDBJ whole genome shotgun (WGS) entry which is preliminary data.</text>
</comment>
<name>A0ABQ3IBP2_9BACT</name>
<proteinExistence type="predicted"/>
<dbReference type="SUPFAM" id="SSF53756">
    <property type="entry name" value="UDP-Glycosyltransferase/glycogen phosphorylase"/>
    <property type="match status" value="1"/>
</dbReference>
<evidence type="ECO:0008006" key="3">
    <source>
        <dbReference type="Google" id="ProtNLM"/>
    </source>
</evidence>
<dbReference type="InterPro" id="IPR043148">
    <property type="entry name" value="TagF_C"/>
</dbReference>
<sequence>MELYKKVVKFFGDKNYPRLSVYNRDNNEWLDLQATYQPDIVFFTNPHRLTFEKYYSQIYNSDVLTCYVPYAFVVIHSLRIHYAQEIHRRLWKYFVETKTHGKYATSFLGKFNNRVVVTGYPALDTIFDSSYSPKDVWKVKDRKSVKRIIWAPHHSIEGQGSKLDYSCFTLYADWFIKQLRNRSDIQIAFKPHPLLKEKLYKHPDWGKMRTDSYYRSWQNLPNGQLEESEYLDLFYYSDAMVMDSASFMVEYLYFHKPIMFLVHDELVSERFNSFGREVFSHLYHGRNSNDISDFIDDIVISGNDSLKNQREHFFFNEVLPKGEKTASERIYHELKNVLCP</sequence>
<dbReference type="Pfam" id="PF04464">
    <property type="entry name" value="Glyphos_transf"/>
    <property type="match status" value="1"/>
</dbReference>
<dbReference type="EMBL" id="BNAG01000003">
    <property type="protein sequence ID" value="GHE68524.1"/>
    <property type="molecule type" value="Genomic_DNA"/>
</dbReference>
<evidence type="ECO:0000313" key="2">
    <source>
        <dbReference type="Proteomes" id="UP000658258"/>
    </source>
</evidence>
<dbReference type="Gene3D" id="3.40.50.12580">
    <property type="match status" value="1"/>
</dbReference>
<reference evidence="2" key="1">
    <citation type="journal article" date="2019" name="Int. J. Syst. Evol. Microbiol.">
        <title>The Global Catalogue of Microorganisms (GCM) 10K type strain sequencing project: providing services to taxonomists for standard genome sequencing and annotation.</title>
        <authorList>
            <consortium name="The Broad Institute Genomics Platform"/>
            <consortium name="The Broad Institute Genome Sequencing Center for Infectious Disease"/>
            <person name="Wu L."/>
            <person name="Ma J."/>
        </authorList>
    </citation>
    <scope>NUCLEOTIDE SEQUENCE [LARGE SCALE GENOMIC DNA]</scope>
    <source>
        <strain evidence="2">CGMCC 1.15111</strain>
    </source>
</reference>
<organism evidence="1 2">
    <name type="scientific">Roseivirga thermotolerans</name>
    <dbReference type="NCBI Taxonomy" id="1758176"/>
    <lineage>
        <taxon>Bacteria</taxon>
        <taxon>Pseudomonadati</taxon>
        <taxon>Bacteroidota</taxon>
        <taxon>Cytophagia</taxon>
        <taxon>Cytophagales</taxon>
        <taxon>Roseivirgaceae</taxon>
        <taxon>Roseivirga</taxon>
    </lineage>
</organism>
<protein>
    <recommendedName>
        <fullName evidence="3">CDP-glycerol--glycerophosphate glycerophosphotransferase</fullName>
    </recommendedName>
</protein>
<gene>
    <name evidence="1" type="ORF">GCM10011340_25390</name>
</gene>
<evidence type="ECO:0000313" key="1">
    <source>
        <dbReference type="EMBL" id="GHE68524.1"/>
    </source>
</evidence>
<accession>A0ABQ3IBP2</accession>
<dbReference type="InterPro" id="IPR007554">
    <property type="entry name" value="Glycerophosphate_synth"/>
</dbReference>
<dbReference type="Proteomes" id="UP000658258">
    <property type="component" value="Unassembled WGS sequence"/>
</dbReference>
<keyword evidence="2" id="KW-1185">Reference proteome</keyword>